<reference evidence="1 2" key="1">
    <citation type="submission" date="2015-09" db="EMBL/GenBank/DDBJ databases">
        <authorList>
            <consortium name="Swine Surveillance"/>
        </authorList>
    </citation>
    <scope>NUCLEOTIDE SEQUENCE [LARGE SCALE GENOMIC DNA]</scope>
    <source>
        <strain evidence="1 2">CECT 4357</strain>
    </source>
</reference>
<organism evidence="1 2">
    <name type="scientific">Thalassovita gelatinovora</name>
    <name type="common">Thalassobius gelatinovorus</name>
    <dbReference type="NCBI Taxonomy" id="53501"/>
    <lineage>
        <taxon>Bacteria</taxon>
        <taxon>Pseudomonadati</taxon>
        <taxon>Pseudomonadota</taxon>
        <taxon>Alphaproteobacteria</taxon>
        <taxon>Rhodobacterales</taxon>
        <taxon>Roseobacteraceae</taxon>
        <taxon>Thalassovita</taxon>
    </lineage>
</organism>
<protein>
    <submittedName>
        <fullName evidence="1">Uncharacterized protein</fullName>
    </submittedName>
</protein>
<evidence type="ECO:0000313" key="2">
    <source>
        <dbReference type="Proteomes" id="UP000051587"/>
    </source>
</evidence>
<evidence type="ECO:0000313" key="1">
    <source>
        <dbReference type="EMBL" id="CUH63437.1"/>
    </source>
</evidence>
<name>A0A0P1F6A8_THAGE</name>
<gene>
    <name evidence="1" type="ORF">TG4357_00672</name>
</gene>
<keyword evidence="2" id="KW-1185">Reference proteome</keyword>
<dbReference type="EMBL" id="CYSA01000007">
    <property type="protein sequence ID" value="CUH63437.1"/>
    <property type="molecule type" value="Genomic_DNA"/>
</dbReference>
<dbReference type="STRING" id="53501.SAMN04488043_107175"/>
<dbReference type="AlphaFoldDB" id="A0A0P1F6A8"/>
<accession>A0A0P1F6A8</accession>
<proteinExistence type="predicted"/>
<sequence>MKLNLKGGVTRSTGPWRRPPVIGFAIRVPRTAPKYDNHFNFIQSHEEKDGFPILVALASELSRGCVVFRVAPGWTLRASCTAYR</sequence>
<dbReference type="Proteomes" id="UP000051587">
    <property type="component" value="Unassembled WGS sequence"/>
</dbReference>